<keyword evidence="5" id="KW-0472">Membrane</keyword>
<keyword evidence="3" id="KW-0812">Transmembrane</keyword>
<gene>
    <name evidence="9" type="ORF">O3M35_000667</name>
</gene>
<dbReference type="SUPFAM" id="SSF49265">
    <property type="entry name" value="Fibronectin type III"/>
    <property type="match status" value="1"/>
</dbReference>
<accession>A0AAW1DNK1</accession>
<dbReference type="AlphaFoldDB" id="A0AAW1DNK1"/>
<dbReference type="Pfam" id="PF04577">
    <property type="entry name" value="Glyco_transf_61"/>
    <property type="match status" value="1"/>
</dbReference>
<keyword evidence="1" id="KW-0328">Glycosyltransferase</keyword>
<dbReference type="InterPro" id="IPR049625">
    <property type="entry name" value="Glyco_transf_61_cat"/>
</dbReference>
<evidence type="ECO:0000313" key="9">
    <source>
        <dbReference type="EMBL" id="KAK9512197.1"/>
    </source>
</evidence>
<feature type="domain" description="Glycosyltransferase 61 catalytic" evidence="8">
    <location>
        <begin position="210"/>
        <end position="311"/>
    </location>
</feature>
<evidence type="ECO:0000256" key="2">
    <source>
        <dbReference type="ARBA" id="ARBA00022679"/>
    </source>
</evidence>
<dbReference type="GO" id="GO:0016757">
    <property type="term" value="F:glycosyltransferase activity"/>
    <property type="evidence" value="ECO:0007669"/>
    <property type="project" value="UniProtKB-KW"/>
</dbReference>
<dbReference type="PANTHER" id="PTHR20961">
    <property type="entry name" value="GLYCOSYLTRANSFERASE"/>
    <property type="match status" value="1"/>
</dbReference>
<evidence type="ECO:0000259" key="8">
    <source>
        <dbReference type="Pfam" id="PF04577"/>
    </source>
</evidence>
<evidence type="ECO:0000256" key="5">
    <source>
        <dbReference type="ARBA" id="ARBA00023136"/>
    </source>
</evidence>
<evidence type="ECO:0000256" key="3">
    <source>
        <dbReference type="ARBA" id="ARBA00022692"/>
    </source>
</evidence>
<dbReference type="PANTHER" id="PTHR20961:SF38">
    <property type="entry name" value="PROTEIN O-LINKED-MANNOSE BETA-1,4-N-ACETYLGLUCOSAMINYLTRANSFERASE 2"/>
    <property type="match status" value="1"/>
</dbReference>
<keyword evidence="2" id="KW-0808">Transferase</keyword>
<organism evidence="9 10">
    <name type="scientific">Rhynocoris fuscipes</name>
    <dbReference type="NCBI Taxonomy" id="488301"/>
    <lineage>
        <taxon>Eukaryota</taxon>
        <taxon>Metazoa</taxon>
        <taxon>Ecdysozoa</taxon>
        <taxon>Arthropoda</taxon>
        <taxon>Hexapoda</taxon>
        <taxon>Insecta</taxon>
        <taxon>Pterygota</taxon>
        <taxon>Neoptera</taxon>
        <taxon>Paraneoptera</taxon>
        <taxon>Hemiptera</taxon>
        <taxon>Heteroptera</taxon>
        <taxon>Panheteroptera</taxon>
        <taxon>Cimicomorpha</taxon>
        <taxon>Reduviidae</taxon>
        <taxon>Harpactorinae</taxon>
        <taxon>Harpactorini</taxon>
        <taxon>Rhynocoris</taxon>
    </lineage>
</organism>
<keyword evidence="10" id="KW-1185">Reference proteome</keyword>
<evidence type="ECO:0000256" key="4">
    <source>
        <dbReference type="ARBA" id="ARBA00022989"/>
    </source>
</evidence>
<evidence type="ECO:0000256" key="7">
    <source>
        <dbReference type="ARBA" id="ARBA00037847"/>
    </source>
</evidence>
<protein>
    <recommendedName>
        <fullName evidence="8">Glycosyltransferase 61 catalytic domain-containing protein</fullName>
    </recommendedName>
</protein>
<evidence type="ECO:0000313" key="10">
    <source>
        <dbReference type="Proteomes" id="UP001461498"/>
    </source>
</evidence>
<keyword evidence="6" id="KW-0325">Glycoprotein</keyword>
<dbReference type="InterPro" id="IPR007657">
    <property type="entry name" value="Glycosyltransferase_61"/>
</dbReference>
<evidence type="ECO:0000256" key="1">
    <source>
        <dbReference type="ARBA" id="ARBA00022676"/>
    </source>
</evidence>
<dbReference type="InterPro" id="IPR036116">
    <property type="entry name" value="FN3_sf"/>
</dbReference>
<reference evidence="9 10" key="1">
    <citation type="submission" date="2022-12" db="EMBL/GenBank/DDBJ databases">
        <title>Chromosome-level genome assembly of true bugs.</title>
        <authorList>
            <person name="Ma L."/>
            <person name="Li H."/>
        </authorList>
    </citation>
    <scope>NUCLEOTIDE SEQUENCE [LARGE SCALE GENOMIC DNA]</scope>
    <source>
        <strain evidence="9">Lab_2022b</strain>
    </source>
</reference>
<proteinExistence type="predicted"/>
<keyword evidence="4" id="KW-1133">Transmembrane helix</keyword>
<comment type="subcellular location">
    <subcellularLocation>
        <location evidence="7">Endomembrane system</location>
        <topology evidence="7">Single-pass membrane protein</topology>
    </subcellularLocation>
</comment>
<sequence>MFFLLLKHPVFVPKHIIQNTPFIYSSVWCSATKFGTRCSFNNLCYNPNLEIFLFIMGNRTTISGINSRNELKQITTSWMNHSHFYLKLALVDSIEEYKLITDKTILISRFKPDNIMHVIHDDLLPLYVTYKRICSGNVDECSSKFLISFLNPFNSSFNRLYEIFTNKPFLSLNSLNSIVCFSDIHVGLDSDSIFYQYGFEKPQGFVKPVITGSILYEFTEHILTHFHIKRSLNSKSTFIGREFNRKILNQNFLIELIKDIHIKTLKQNLSVNNLDINTHPIEEVIQSIANSKLLYGMHGAGMILSMFLPTGGISVELFPYGIVREHVSGLYSMSKMSGIYFGYLSWTNSKKENSLFHPEYPLLHGGIEGLSVAEKIRISTATSVPPVVCCHNPLYLHFMFQDTYVDFSIVSIVKKSFEIYKPDNIINLIYKTWYYPSQVRNINCSINNTHVIINWKPPINIRNLAETIYKITISSPKYNSTLITKSTSVTSKSFKTEKLLIWIQCVINDIEGDDTHFVCENMTSFNTRPGPD</sequence>
<dbReference type="Proteomes" id="UP001461498">
    <property type="component" value="Unassembled WGS sequence"/>
</dbReference>
<name>A0AAW1DNK1_9HEMI</name>
<dbReference type="GO" id="GO:0012505">
    <property type="term" value="C:endomembrane system"/>
    <property type="evidence" value="ECO:0007669"/>
    <property type="project" value="UniProtKB-SubCell"/>
</dbReference>
<comment type="caution">
    <text evidence="9">The sequence shown here is derived from an EMBL/GenBank/DDBJ whole genome shotgun (WGS) entry which is preliminary data.</text>
</comment>
<evidence type="ECO:0000256" key="6">
    <source>
        <dbReference type="ARBA" id="ARBA00023180"/>
    </source>
</evidence>
<dbReference type="EMBL" id="JAPXFL010000001">
    <property type="protein sequence ID" value="KAK9512197.1"/>
    <property type="molecule type" value="Genomic_DNA"/>
</dbReference>